<dbReference type="RefSeq" id="WP_330157353.1">
    <property type="nucleotide sequence ID" value="NZ_BAAAJA010000028.1"/>
</dbReference>
<feature type="domain" description="Glucose-methanol-choline oxidoreductase N-terminal" evidence="6">
    <location>
        <begin position="183"/>
        <end position="305"/>
    </location>
</feature>
<evidence type="ECO:0000256" key="4">
    <source>
        <dbReference type="ARBA" id="ARBA00022827"/>
    </source>
</evidence>
<dbReference type="PRINTS" id="PR00420">
    <property type="entry name" value="RNGMNOXGNASE"/>
</dbReference>
<organism evidence="8 9">
    <name type="scientific">Nocardiopsis tropica</name>
    <dbReference type="NCBI Taxonomy" id="109330"/>
    <lineage>
        <taxon>Bacteria</taxon>
        <taxon>Bacillati</taxon>
        <taxon>Actinomycetota</taxon>
        <taxon>Actinomycetes</taxon>
        <taxon>Streptosporangiales</taxon>
        <taxon>Nocardiopsidaceae</taxon>
        <taxon>Nocardiopsis</taxon>
    </lineage>
</organism>
<keyword evidence="5" id="KW-0560">Oxidoreductase</keyword>
<dbReference type="Pfam" id="PF00732">
    <property type="entry name" value="GMC_oxred_N"/>
    <property type="match status" value="1"/>
</dbReference>
<evidence type="ECO:0000259" key="6">
    <source>
        <dbReference type="Pfam" id="PF00732"/>
    </source>
</evidence>
<evidence type="ECO:0000256" key="5">
    <source>
        <dbReference type="ARBA" id="ARBA00023002"/>
    </source>
</evidence>
<dbReference type="Gene3D" id="3.50.50.60">
    <property type="entry name" value="FAD/NAD(P)-binding domain"/>
    <property type="match status" value="2"/>
</dbReference>
<proteinExistence type="inferred from homology"/>
<keyword evidence="4" id="KW-0274">FAD</keyword>
<dbReference type="InterPro" id="IPR051473">
    <property type="entry name" value="P2Ox-like"/>
</dbReference>
<evidence type="ECO:0000256" key="1">
    <source>
        <dbReference type="ARBA" id="ARBA00001974"/>
    </source>
</evidence>
<sequence length="498" mass="53446">MKHFVQLSQIPRSPDYDYCVIGGGPAGLIAAHELSRRGETLLLEAGAASPESSYSELRAATTDSVLVSDHGVHPANPWTLRGPGGGMERYAGILVRYRAQDFDRSAAFAHASADPRWPIGYEDLRPYYDEVERRFGIARTTGLDPTEPPSCAPLLPPHPPSARAELINEAFDELGIGHFPTPLGVNSRPFARRPVCTRCGPCNETLCLTGAKASVLPLVLGSGSEHRLRLAHAVTAEALRVDPSGRVSAVECLDTARGRHATIRARHFVIAAGALNSCALLLRSTSRLHPHGLANGNDQVGRGIQFKLTGYADVRAPASAQLRESPTLFSTTATTDFYHRLPGGGCGGFLYEASASDRPDTIRLHFVVSETPMSENSVAPAPSSADGPNVVIRHRTHRSDLRRLRSLRSIAVDTLARIGRGVRAQEEFNATGMAHLAGGCRAGTDPRTSVVGPEGRLHQCDNVYVADSAYFPYAAAANPTMTVIANALRISRQLAQHS</sequence>
<protein>
    <submittedName>
        <fullName evidence="8">GMC family oxidoreductase</fullName>
    </submittedName>
</protein>
<comment type="caution">
    <text evidence="8">The sequence shown here is derived from an EMBL/GenBank/DDBJ whole genome shotgun (WGS) entry which is preliminary data.</text>
</comment>
<dbReference type="Proteomes" id="UP001348641">
    <property type="component" value="Unassembled WGS sequence"/>
</dbReference>
<dbReference type="InterPro" id="IPR000172">
    <property type="entry name" value="GMC_OxRdtase_N"/>
</dbReference>
<evidence type="ECO:0000256" key="3">
    <source>
        <dbReference type="ARBA" id="ARBA00022630"/>
    </source>
</evidence>
<dbReference type="SUPFAM" id="SSF51905">
    <property type="entry name" value="FAD/NAD(P)-binding domain"/>
    <property type="match status" value="1"/>
</dbReference>
<dbReference type="PANTHER" id="PTHR42784:SF1">
    <property type="entry name" value="PYRANOSE 2-OXIDASE"/>
    <property type="match status" value="1"/>
</dbReference>
<evidence type="ECO:0000259" key="7">
    <source>
        <dbReference type="Pfam" id="PF05199"/>
    </source>
</evidence>
<dbReference type="InterPro" id="IPR036188">
    <property type="entry name" value="FAD/NAD-bd_sf"/>
</dbReference>
<feature type="domain" description="Glucose-methanol-choline oxidoreductase C-terminal" evidence="7">
    <location>
        <begin position="373"/>
        <end position="487"/>
    </location>
</feature>
<dbReference type="InterPro" id="IPR007867">
    <property type="entry name" value="GMC_OxRtase_C"/>
</dbReference>
<reference evidence="8 9" key="1">
    <citation type="submission" date="2023-07" db="EMBL/GenBank/DDBJ databases">
        <authorList>
            <person name="Girao M."/>
            <person name="Carvalho M.F."/>
        </authorList>
    </citation>
    <scope>NUCLEOTIDE SEQUENCE [LARGE SCALE GENOMIC DNA]</scope>
    <source>
        <strain evidence="8 9">66/93</strain>
    </source>
</reference>
<evidence type="ECO:0000313" key="8">
    <source>
        <dbReference type="EMBL" id="MEE2050109.1"/>
    </source>
</evidence>
<dbReference type="PANTHER" id="PTHR42784">
    <property type="entry name" value="PYRANOSE 2-OXIDASE"/>
    <property type="match status" value="1"/>
</dbReference>
<comment type="cofactor">
    <cofactor evidence="1">
        <name>FAD</name>
        <dbReference type="ChEBI" id="CHEBI:57692"/>
    </cofactor>
</comment>
<dbReference type="Pfam" id="PF05199">
    <property type="entry name" value="GMC_oxred_C"/>
    <property type="match status" value="1"/>
</dbReference>
<name>A0ABU7KLE5_9ACTN</name>
<gene>
    <name evidence="8" type="ORF">Q8A49_06310</name>
</gene>
<comment type="similarity">
    <text evidence="2">Belongs to the GMC oxidoreductase family.</text>
</comment>
<dbReference type="EMBL" id="JAUUCC010000011">
    <property type="protein sequence ID" value="MEE2050109.1"/>
    <property type="molecule type" value="Genomic_DNA"/>
</dbReference>
<keyword evidence="3" id="KW-0285">Flavoprotein</keyword>
<evidence type="ECO:0000256" key="2">
    <source>
        <dbReference type="ARBA" id="ARBA00010790"/>
    </source>
</evidence>
<evidence type="ECO:0000313" key="9">
    <source>
        <dbReference type="Proteomes" id="UP001348641"/>
    </source>
</evidence>
<accession>A0ABU7KLE5</accession>